<organism evidence="2 3">
    <name type="scientific">Liparis tanakae</name>
    <name type="common">Tanaka's snailfish</name>
    <dbReference type="NCBI Taxonomy" id="230148"/>
    <lineage>
        <taxon>Eukaryota</taxon>
        <taxon>Metazoa</taxon>
        <taxon>Chordata</taxon>
        <taxon>Craniata</taxon>
        <taxon>Vertebrata</taxon>
        <taxon>Euteleostomi</taxon>
        <taxon>Actinopterygii</taxon>
        <taxon>Neopterygii</taxon>
        <taxon>Teleostei</taxon>
        <taxon>Neoteleostei</taxon>
        <taxon>Acanthomorphata</taxon>
        <taxon>Eupercaria</taxon>
        <taxon>Perciformes</taxon>
        <taxon>Cottioidei</taxon>
        <taxon>Cottales</taxon>
        <taxon>Liparidae</taxon>
        <taxon>Liparis</taxon>
    </lineage>
</organism>
<feature type="region of interest" description="Disordered" evidence="1">
    <location>
        <begin position="147"/>
        <end position="166"/>
    </location>
</feature>
<proteinExistence type="predicted"/>
<keyword evidence="3" id="KW-1185">Reference proteome</keyword>
<comment type="caution">
    <text evidence="2">The sequence shown here is derived from an EMBL/GenBank/DDBJ whole genome shotgun (WGS) entry which is preliminary data.</text>
</comment>
<dbReference type="EMBL" id="SRLO01000717">
    <property type="protein sequence ID" value="TNN47971.1"/>
    <property type="molecule type" value="Genomic_DNA"/>
</dbReference>
<protein>
    <submittedName>
        <fullName evidence="2">Uncharacterized protein</fullName>
    </submittedName>
</protein>
<reference evidence="2 3" key="1">
    <citation type="submission" date="2019-03" db="EMBL/GenBank/DDBJ databases">
        <title>First draft genome of Liparis tanakae, snailfish: a comprehensive survey of snailfish specific genes.</title>
        <authorList>
            <person name="Kim W."/>
            <person name="Song I."/>
            <person name="Jeong J.-H."/>
            <person name="Kim D."/>
            <person name="Kim S."/>
            <person name="Ryu S."/>
            <person name="Song J.Y."/>
            <person name="Lee S.K."/>
        </authorList>
    </citation>
    <scope>NUCLEOTIDE SEQUENCE [LARGE SCALE GENOMIC DNA]</scope>
    <source>
        <tissue evidence="2">Muscle</tissue>
    </source>
</reference>
<dbReference type="OrthoDB" id="10613316at2759"/>
<name>A0A4Z2G3S9_9TELE</name>
<accession>A0A4Z2G3S9</accession>
<sequence length="302" mass="33305">MYHVLVQGRKYPLVQGVQLRKKTHSPLGLSDSLCPTLASLSGHNRTSQKGAQVQAYHSTSLAKRTALRCRCDRTRLSWIRGSPGGQMASAPLTGVITGVFSSTTQLSGRPDGLEYSDAGLGKEEGVCMLICNQLSAQHEIALPDMDNTTQEDSEQDGHTHTHTRGKSPAAAFGLLKMDAAVVNSCHVSRQAAGTRGWPRTRRIGIRTLKARKGTTRQKDTGCIRVHNSGRFALDLQHAASLSNIIKPQRWAALPKTKWLANRLRGATLRGKCLEVRDRTKYADATKFNTQQFYLRNAFRFII</sequence>
<evidence type="ECO:0000256" key="1">
    <source>
        <dbReference type="SAM" id="MobiDB-lite"/>
    </source>
</evidence>
<dbReference type="AlphaFoldDB" id="A0A4Z2G3S9"/>
<gene>
    <name evidence="2" type="ORF">EYF80_041833</name>
</gene>
<dbReference type="Proteomes" id="UP000314294">
    <property type="component" value="Unassembled WGS sequence"/>
</dbReference>
<evidence type="ECO:0000313" key="3">
    <source>
        <dbReference type="Proteomes" id="UP000314294"/>
    </source>
</evidence>
<evidence type="ECO:0000313" key="2">
    <source>
        <dbReference type="EMBL" id="TNN47971.1"/>
    </source>
</evidence>